<evidence type="ECO:0000313" key="2">
    <source>
        <dbReference type="Proteomes" id="UP001162501"/>
    </source>
</evidence>
<protein>
    <submittedName>
        <fullName evidence="1">Uncharacterized protein</fullName>
    </submittedName>
</protein>
<reference evidence="1" key="1">
    <citation type="submission" date="2023-05" db="EMBL/GenBank/DDBJ databases">
        <authorList>
            <consortium name="ELIXIR-Norway"/>
        </authorList>
    </citation>
    <scope>NUCLEOTIDE SEQUENCE</scope>
</reference>
<gene>
    <name evidence="1" type="ORF">MRATA1EN22A_LOCUS24696</name>
</gene>
<accession>A0AC59ZZ82</accession>
<reference evidence="1" key="2">
    <citation type="submission" date="2025-03" db="EMBL/GenBank/DDBJ databases">
        <authorList>
            <consortium name="ELIXIR-Norway"/>
            <consortium name="Elixir Norway"/>
        </authorList>
    </citation>
    <scope>NUCLEOTIDE SEQUENCE</scope>
</reference>
<dbReference type="EMBL" id="OX596089">
    <property type="protein sequence ID" value="CAN0531571.1"/>
    <property type="molecule type" value="Genomic_DNA"/>
</dbReference>
<dbReference type="Proteomes" id="UP001162501">
    <property type="component" value="Chromosome 5"/>
</dbReference>
<organism evidence="1 2">
    <name type="scientific">Rangifer tarandus platyrhynchus</name>
    <name type="common">Svalbard reindeer</name>
    <dbReference type="NCBI Taxonomy" id="3082113"/>
    <lineage>
        <taxon>Eukaryota</taxon>
        <taxon>Metazoa</taxon>
        <taxon>Chordata</taxon>
        <taxon>Craniata</taxon>
        <taxon>Vertebrata</taxon>
        <taxon>Euteleostomi</taxon>
        <taxon>Mammalia</taxon>
        <taxon>Eutheria</taxon>
        <taxon>Laurasiatheria</taxon>
        <taxon>Artiodactyla</taxon>
        <taxon>Ruminantia</taxon>
        <taxon>Pecora</taxon>
        <taxon>Cervidae</taxon>
        <taxon>Odocoileinae</taxon>
        <taxon>Rangifer</taxon>
    </lineage>
</organism>
<evidence type="ECO:0000313" key="1">
    <source>
        <dbReference type="EMBL" id="CAN0531571.1"/>
    </source>
</evidence>
<sequence length="143" mass="15017">MRKGECGAVAPDSKGDRSGQGQKKPIWGVFSPAWPRGLTAYVVVVGETSPPRRVVFLAGALCGPEAGRPGLWRDHQKGAAAPEYLVEEQMRPGAPGDGCGLDAGPVTGHPPHQPPLRHGDACAWRVPEIPWETDAASGVPEAL</sequence>
<proteinExistence type="predicted"/>
<name>A0AC59ZZ82_RANTA</name>